<dbReference type="EMBL" id="CP007029">
    <property type="protein sequence ID" value="AHE97428.1"/>
    <property type="molecule type" value="Genomic_DNA"/>
</dbReference>
<dbReference type="NCBIfam" id="TIGR02241">
    <property type="entry name" value="conserved hypothetical phage tail region protein"/>
    <property type="match status" value="1"/>
</dbReference>
<name>W0DKA2_9GAMM</name>
<dbReference type="Proteomes" id="UP000005289">
    <property type="component" value="Chromosome"/>
</dbReference>
<dbReference type="GO" id="GO:0005198">
    <property type="term" value="F:structural molecule activity"/>
    <property type="evidence" value="ECO:0007669"/>
    <property type="project" value="InterPro"/>
</dbReference>
<sequence length="168" mass="18308">MTEFVPFRFRVSLYNGDRSELLCGGQFSEVTGLEVTMEPKLIAEGGRNWGAFQRAGQTRFAPVVLKRGVTSIDDLWKWFDITTRGANYGYRLEGEIEVLGHPSVTVDGTGDVTSVQDSPVLVWKLAQVLATRFKGPDLSATASQAAIEELHLVHEGLTLVRPAAGEGA</sequence>
<evidence type="ECO:0008006" key="3">
    <source>
        <dbReference type="Google" id="ProtNLM"/>
    </source>
</evidence>
<organism evidence="1 2">
    <name type="scientific">Thioalkalivibrio paradoxus ARh 1</name>
    <dbReference type="NCBI Taxonomy" id="713585"/>
    <lineage>
        <taxon>Bacteria</taxon>
        <taxon>Pseudomonadati</taxon>
        <taxon>Pseudomonadota</taxon>
        <taxon>Gammaproteobacteria</taxon>
        <taxon>Chromatiales</taxon>
        <taxon>Ectothiorhodospiraceae</taxon>
        <taxon>Thioalkalivibrio</taxon>
    </lineage>
</organism>
<proteinExistence type="predicted"/>
<evidence type="ECO:0000313" key="2">
    <source>
        <dbReference type="Proteomes" id="UP000005289"/>
    </source>
</evidence>
<reference evidence="1 2" key="1">
    <citation type="submission" date="2013-12" db="EMBL/GenBank/DDBJ databases">
        <authorList>
            <consortium name="DOE Joint Genome Institute"/>
            <person name="Muyzer G."/>
            <person name="Huntemann M."/>
            <person name="Han J."/>
            <person name="Chen A."/>
            <person name="Kyrpides N."/>
            <person name="Mavromatis K."/>
            <person name="Markowitz V."/>
            <person name="Palaniappan K."/>
            <person name="Ivanova N."/>
            <person name="Schaumberg A."/>
            <person name="Pati A."/>
            <person name="Liolios K."/>
            <person name="Nordberg H.P."/>
            <person name="Cantor M.N."/>
            <person name="Hua S.X."/>
            <person name="Woyke T."/>
        </authorList>
    </citation>
    <scope>NUCLEOTIDE SEQUENCE [LARGE SCALE GENOMIC DNA]</scope>
    <source>
        <strain evidence="1 2">ARh 1</strain>
    </source>
</reference>
<dbReference type="KEGG" id="tti:THITH_03100"/>
<dbReference type="RefSeq" id="WP_006745977.1">
    <property type="nucleotide sequence ID" value="NZ_CP007029.1"/>
</dbReference>
<dbReference type="InterPro" id="IPR010667">
    <property type="entry name" value="Phage_T4_Gp19"/>
</dbReference>
<dbReference type="PANTHER" id="PTHR38009">
    <property type="entry name" value="CONSERVED HYPOTHETICAL PHAGE TAIL PROTEIN"/>
    <property type="match status" value="1"/>
</dbReference>
<gene>
    <name evidence="1" type="ORF">THITH_03100</name>
</gene>
<keyword evidence="2" id="KW-1185">Reference proteome</keyword>
<dbReference type="AlphaFoldDB" id="W0DKA2"/>
<accession>W0DKA2</accession>
<protein>
    <recommendedName>
        <fullName evidence="3">Phage tail protein</fullName>
    </recommendedName>
</protein>
<dbReference type="OrthoDB" id="9799891at2"/>
<dbReference type="PANTHER" id="PTHR38009:SF1">
    <property type="entry name" value="CONSERVED HYPOTHETICAL PHAGE TAIL PROTEIN"/>
    <property type="match status" value="1"/>
</dbReference>
<evidence type="ECO:0000313" key="1">
    <source>
        <dbReference type="EMBL" id="AHE97428.1"/>
    </source>
</evidence>
<dbReference type="HOGENOM" id="CLU_101335_2_1_6"/>
<dbReference type="Pfam" id="PF06841">
    <property type="entry name" value="Phage_T4_gp19"/>
    <property type="match status" value="1"/>
</dbReference>
<dbReference type="InterPro" id="IPR011747">
    <property type="entry name" value="CHP02241"/>
</dbReference>
<dbReference type="STRING" id="713585.THITH_03100"/>